<dbReference type="GO" id="GO:0016567">
    <property type="term" value="P:protein ubiquitination"/>
    <property type="evidence" value="ECO:0007669"/>
    <property type="project" value="InterPro"/>
</dbReference>
<dbReference type="EMBL" id="BQKI01000097">
    <property type="protein sequence ID" value="GJN39072.1"/>
    <property type="molecule type" value="Genomic_DNA"/>
</dbReference>
<evidence type="ECO:0000313" key="4">
    <source>
        <dbReference type="Proteomes" id="UP001054889"/>
    </source>
</evidence>
<dbReference type="Pfam" id="PF00651">
    <property type="entry name" value="BTB"/>
    <property type="match status" value="1"/>
</dbReference>
<evidence type="ECO:0000259" key="2">
    <source>
        <dbReference type="PROSITE" id="PS50097"/>
    </source>
</evidence>
<feature type="domain" description="BTB" evidence="2">
    <location>
        <begin position="186"/>
        <end position="246"/>
    </location>
</feature>
<dbReference type="Proteomes" id="UP001054889">
    <property type="component" value="Unassembled WGS sequence"/>
</dbReference>
<sequence>MEPGRTNVTEAVRSVQHLKIEGYSATRTGYSSEHCIKSTWNVSGYDWEVHIYHADINKHDYTDPVESWMTLKLVFLGPCRGSRVRANLGCRLVDPSRTLEPSETKNVCSAFLKKGKCSSELLLLRSDDVPSSGYLKSDSLIIECTITVLKELPKIVVPAQKDVPLPVPPSDLHQHLGALLQSHKGGDVTLVLVPSGERFLAHKCILAARSPVFMAEFFGEMNERSSQSVQIEGVQPAAFKAMLHFI</sequence>
<dbReference type="PROSITE" id="PS50097">
    <property type="entry name" value="BTB"/>
    <property type="match status" value="1"/>
</dbReference>
<dbReference type="CDD" id="cd00121">
    <property type="entry name" value="MATH"/>
    <property type="match status" value="1"/>
</dbReference>
<dbReference type="AlphaFoldDB" id="A0AAV5FWS6"/>
<dbReference type="PANTHER" id="PTHR26379">
    <property type="entry name" value="BTB/POZ AND MATH DOMAIN-CONTAINING PROTEIN 1"/>
    <property type="match status" value="1"/>
</dbReference>
<accession>A0AAV5FWS6</accession>
<dbReference type="InterPro" id="IPR000210">
    <property type="entry name" value="BTB/POZ_dom"/>
</dbReference>
<dbReference type="InterPro" id="IPR045005">
    <property type="entry name" value="BPM1-6"/>
</dbReference>
<dbReference type="PANTHER" id="PTHR26379:SF180">
    <property type="entry name" value="TRAF TRANSCRIPTION FACTOR"/>
    <property type="match status" value="1"/>
</dbReference>
<dbReference type="Gene3D" id="2.60.210.10">
    <property type="entry name" value="Apoptosis, Tumor Necrosis Factor Receptor Associated Protein 2, Chain A"/>
    <property type="match status" value="1"/>
</dbReference>
<dbReference type="SUPFAM" id="SSF49599">
    <property type="entry name" value="TRAF domain-like"/>
    <property type="match status" value="1"/>
</dbReference>
<dbReference type="Gene3D" id="3.30.710.10">
    <property type="entry name" value="Potassium Channel Kv1.1, Chain A"/>
    <property type="match status" value="1"/>
</dbReference>
<evidence type="ECO:0000256" key="1">
    <source>
        <dbReference type="ARBA" id="ARBA00004906"/>
    </source>
</evidence>
<dbReference type="InterPro" id="IPR002083">
    <property type="entry name" value="MATH/TRAF_dom"/>
</dbReference>
<dbReference type="InterPro" id="IPR011333">
    <property type="entry name" value="SKP1/BTB/POZ_sf"/>
</dbReference>
<protein>
    <recommendedName>
        <fullName evidence="2">BTB domain-containing protein</fullName>
    </recommendedName>
</protein>
<reference evidence="3" key="2">
    <citation type="submission" date="2021-12" db="EMBL/GenBank/DDBJ databases">
        <title>Resequencing data analysis of finger millet.</title>
        <authorList>
            <person name="Hatakeyama M."/>
            <person name="Aluri S."/>
            <person name="Balachadran M.T."/>
            <person name="Sivarajan S.R."/>
            <person name="Poveda L."/>
            <person name="Shimizu-Inatsugi R."/>
            <person name="Schlapbach R."/>
            <person name="Sreeman S.M."/>
            <person name="Shimizu K.K."/>
        </authorList>
    </citation>
    <scope>NUCLEOTIDE SEQUENCE</scope>
</reference>
<organism evidence="3 4">
    <name type="scientific">Eleusine coracana subsp. coracana</name>
    <dbReference type="NCBI Taxonomy" id="191504"/>
    <lineage>
        <taxon>Eukaryota</taxon>
        <taxon>Viridiplantae</taxon>
        <taxon>Streptophyta</taxon>
        <taxon>Embryophyta</taxon>
        <taxon>Tracheophyta</taxon>
        <taxon>Spermatophyta</taxon>
        <taxon>Magnoliopsida</taxon>
        <taxon>Liliopsida</taxon>
        <taxon>Poales</taxon>
        <taxon>Poaceae</taxon>
        <taxon>PACMAD clade</taxon>
        <taxon>Chloridoideae</taxon>
        <taxon>Cynodonteae</taxon>
        <taxon>Eleusininae</taxon>
        <taxon>Eleusine</taxon>
    </lineage>
</organism>
<evidence type="ECO:0000313" key="3">
    <source>
        <dbReference type="EMBL" id="GJN39072.1"/>
    </source>
</evidence>
<proteinExistence type="predicted"/>
<keyword evidence="4" id="KW-1185">Reference proteome</keyword>
<comment type="caution">
    <text evidence="3">The sequence shown here is derived from an EMBL/GenBank/DDBJ whole genome shotgun (WGS) entry which is preliminary data.</text>
</comment>
<name>A0AAV5FWS6_ELECO</name>
<comment type="pathway">
    <text evidence="1">Protein modification; protein ubiquitination.</text>
</comment>
<reference evidence="3" key="1">
    <citation type="journal article" date="2018" name="DNA Res.">
        <title>Multiple hybrid de novo genome assembly of finger millet, an orphan allotetraploid crop.</title>
        <authorList>
            <person name="Hatakeyama M."/>
            <person name="Aluri S."/>
            <person name="Balachadran M.T."/>
            <person name="Sivarajan S.R."/>
            <person name="Patrignani A."/>
            <person name="Gruter S."/>
            <person name="Poveda L."/>
            <person name="Shimizu-Inatsugi R."/>
            <person name="Baeten J."/>
            <person name="Francoijs K.J."/>
            <person name="Nataraja K.N."/>
            <person name="Reddy Y.A.N."/>
            <person name="Phadnis S."/>
            <person name="Ravikumar R.L."/>
            <person name="Schlapbach R."/>
            <person name="Sreeman S.M."/>
            <person name="Shimizu K.K."/>
        </authorList>
    </citation>
    <scope>NUCLEOTIDE SEQUENCE</scope>
</reference>
<dbReference type="SUPFAM" id="SSF54695">
    <property type="entry name" value="POZ domain"/>
    <property type="match status" value="1"/>
</dbReference>
<gene>
    <name evidence="3" type="primary">gb28166</name>
    <name evidence="3" type="ORF">PR202_gb28166</name>
</gene>
<dbReference type="InterPro" id="IPR008974">
    <property type="entry name" value="TRAF-like"/>
</dbReference>